<keyword evidence="1" id="KW-1133">Transmembrane helix</keyword>
<dbReference type="EMBL" id="UZAK01003942">
    <property type="protein sequence ID" value="VDO82104.1"/>
    <property type="molecule type" value="Genomic_DNA"/>
</dbReference>
<keyword evidence="1" id="KW-0812">Transmembrane</keyword>
<organism evidence="4">
    <name type="scientific">Schistosoma curassoni</name>
    <dbReference type="NCBI Taxonomy" id="6186"/>
    <lineage>
        <taxon>Eukaryota</taxon>
        <taxon>Metazoa</taxon>
        <taxon>Spiralia</taxon>
        <taxon>Lophotrochozoa</taxon>
        <taxon>Platyhelminthes</taxon>
        <taxon>Trematoda</taxon>
        <taxon>Digenea</taxon>
        <taxon>Strigeidida</taxon>
        <taxon>Schistosomatoidea</taxon>
        <taxon>Schistosomatidae</taxon>
        <taxon>Schistosoma</taxon>
    </lineage>
</organism>
<reference evidence="4" key="1">
    <citation type="submission" date="2016-06" db="UniProtKB">
        <authorList>
            <consortium name="WormBaseParasite"/>
        </authorList>
    </citation>
    <scope>IDENTIFICATION</scope>
</reference>
<sequence>MVNQLINFYYISLFIHIPFVFQLLISIVGPKSYRQLQDVHRLAKLLQRIRDICVNTGGLIIHNGCGSMEFTACGRTSTTPSCTSSNELNNLSVNSKPNLSTNCTATTVDEGPRLTSSSYLWSQDKGVFAKQLRLPYIAQREILEDISLCLAIAVRNTAYWQRLCLRSSG</sequence>
<feature type="transmembrane region" description="Helical" evidence="1">
    <location>
        <begin position="6"/>
        <end position="28"/>
    </location>
</feature>
<evidence type="ECO:0000313" key="2">
    <source>
        <dbReference type="EMBL" id="VDO82104.1"/>
    </source>
</evidence>
<dbReference type="WBParaSite" id="SCUD_0000346501-mRNA-1">
    <property type="protein sequence ID" value="SCUD_0000346501-mRNA-1"/>
    <property type="gene ID" value="SCUD_0000346501"/>
</dbReference>
<evidence type="ECO:0000256" key="1">
    <source>
        <dbReference type="SAM" id="Phobius"/>
    </source>
</evidence>
<gene>
    <name evidence="2" type="ORF">SCUD_LOCUS3465</name>
</gene>
<keyword evidence="1" id="KW-0472">Membrane</keyword>
<evidence type="ECO:0000313" key="3">
    <source>
        <dbReference type="Proteomes" id="UP000279833"/>
    </source>
</evidence>
<evidence type="ECO:0000313" key="4">
    <source>
        <dbReference type="WBParaSite" id="SCUD_0000346501-mRNA-1"/>
    </source>
</evidence>
<dbReference type="Proteomes" id="UP000279833">
    <property type="component" value="Unassembled WGS sequence"/>
</dbReference>
<dbReference type="STRING" id="6186.A0A183JL84"/>
<protein>
    <submittedName>
        <fullName evidence="2 4">Uncharacterized protein</fullName>
    </submittedName>
</protein>
<dbReference type="AlphaFoldDB" id="A0A183JL84"/>
<reference evidence="2 3" key="2">
    <citation type="submission" date="2018-11" db="EMBL/GenBank/DDBJ databases">
        <authorList>
            <consortium name="Pathogen Informatics"/>
        </authorList>
    </citation>
    <scope>NUCLEOTIDE SEQUENCE [LARGE SCALE GENOMIC DNA]</scope>
    <source>
        <strain evidence="2">Dakar</strain>
        <strain evidence="3">Dakar, Senegal</strain>
    </source>
</reference>
<accession>A0A183JL84</accession>
<name>A0A183JL84_9TREM</name>
<keyword evidence="3" id="KW-1185">Reference proteome</keyword>
<proteinExistence type="predicted"/>